<keyword evidence="2" id="KW-1185">Reference proteome</keyword>
<name>A9BR60_DELAS</name>
<reference evidence="2" key="2">
    <citation type="submission" date="2007-11" db="EMBL/GenBank/DDBJ databases">
        <title>Complete sequence of Delftia acidovorans DSM 14801 / SPH-1.</title>
        <authorList>
            <person name="Copeland A."/>
            <person name="Lucas S."/>
            <person name="Lapidus A."/>
            <person name="Barry K."/>
            <person name="Glavina del Rio T."/>
            <person name="Dalin E."/>
            <person name="Tice H."/>
            <person name="Pitluck S."/>
            <person name="Lowry S."/>
            <person name="Clum A."/>
            <person name="Schmutz J."/>
            <person name="Larimer F."/>
            <person name="Land M."/>
            <person name="Hauser L."/>
            <person name="Kyrpides N."/>
            <person name="Kim E."/>
            <person name="Schleheck D."/>
            <person name="Richardson P."/>
        </authorList>
    </citation>
    <scope>NUCLEOTIDE SEQUENCE [LARGE SCALE GENOMIC DNA]</scope>
    <source>
        <strain evidence="2">DSM 14801 / SPH-1</strain>
    </source>
</reference>
<reference evidence="1 2" key="1">
    <citation type="journal article" date="2004" name="Appl. Environ. Microbiol.">
        <title>Mineralization of individual congeners of linear alkylbenzenesulfonate by defined pairs of heterotrophic bacteria.</title>
        <authorList>
            <person name="Schleheck D."/>
            <person name="Knepper T.P."/>
            <person name="Fischer K."/>
            <person name="Cook A.M."/>
        </authorList>
    </citation>
    <scope>NUCLEOTIDE SEQUENCE [LARGE SCALE GENOMIC DNA]</scope>
    <source>
        <strain evidence="2">DSM 14801 / SPH-1</strain>
    </source>
</reference>
<dbReference type="eggNOG" id="ENOG50337C7">
    <property type="taxonomic scope" value="Bacteria"/>
</dbReference>
<protein>
    <recommendedName>
        <fullName evidence="3">UrcA family protein</fullName>
    </recommendedName>
</protein>
<dbReference type="AlphaFoldDB" id="A9BR60"/>
<accession>A9BR60</accession>
<dbReference type="STRING" id="398578.Daci_0472"/>
<proteinExistence type="predicted"/>
<evidence type="ECO:0000313" key="2">
    <source>
        <dbReference type="Proteomes" id="UP000000784"/>
    </source>
</evidence>
<dbReference type="EMBL" id="CP000884">
    <property type="protein sequence ID" value="ABX33118.1"/>
    <property type="molecule type" value="Genomic_DNA"/>
</dbReference>
<sequence length="138" mass="14641">MLETHGCDGLCALRSAGGWIDPMRPSRTFESSQPEETIMKTSYLPLIAALTLGVSLPALAGPDFQAIEKARAARQAAGAAQAVTTRVDSASGQRVKCLPAPLVLPLDHGPRAQTTPGENRMRKARYEAQVKACANPES</sequence>
<evidence type="ECO:0008006" key="3">
    <source>
        <dbReference type="Google" id="ProtNLM"/>
    </source>
</evidence>
<dbReference type="HOGENOM" id="CLU_153750_0_0_4"/>
<dbReference type="Proteomes" id="UP000000784">
    <property type="component" value="Chromosome"/>
</dbReference>
<gene>
    <name evidence="1" type="ordered locus">Daci_0472</name>
</gene>
<evidence type="ECO:0000313" key="1">
    <source>
        <dbReference type="EMBL" id="ABX33118.1"/>
    </source>
</evidence>
<organism evidence="1 2">
    <name type="scientific">Delftia acidovorans (strain DSM 14801 / SPH-1)</name>
    <dbReference type="NCBI Taxonomy" id="398578"/>
    <lineage>
        <taxon>Bacteria</taxon>
        <taxon>Pseudomonadati</taxon>
        <taxon>Pseudomonadota</taxon>
        <taxon>Betaproteobacteria</taxon>
        <taxon>Burkholderiales</taxon>
        <taxon>Comamonadaceae</taxon>
        <taxon>Delftia</taxon>
    </lineage>
</organism>
<dbReference type="KEGG" id="dac:Daci_0472"/>